<evidence type="ECO:0000313" key="1">
    <source>
        <dbReference type="EMBL" id="EEE17178.1"/>
    </source>
</evidence>
<reference evidence="1 2" key="1">
    <citation type="submission" date="2009-01" db="EMBL/GenBank/DDBJ databases">
        <authorList>
            <person name="Madupu R."/>
            <person name="Sebastian Y."/>
            <person name="Durkin A.S."/>
            <person name="Torralba M."/>
            <person name="Methe B."/>
            <person name="Sutton G.G."/>
            <person name="Strausberg R.L."/>
            <person name="Nelson K.E."/>
        </authorList>
    </citation>
    <scope>NUCLEOTIDE SEQUENCE [LARGE SCALE GENOMIC DNA]</scope>
    <source>
        <strain evidence="1 2">ATCC 49626</strain>
    </source>
</reference>
<organism evidence="1 2">
    <name type="scientific">Lancefieldella rimae (strain ATCC 49626 / DSM 7090 / CCUG 31168 / NBRC 15546 / VPI D140H-11A)</name>
    <name type="common">Atopobium rimae</name>
    <dbReference type="NCBI Taxonomy" id="553184"/>
    <lineage>
        <taxon>Bacteria</taxon>
        <taxon>Bacillati</taxon>
        <taxon>Actinomycetota</taxon>
        <taxon>Coriobacteriia</taxon>
        <taxon>Coriobacteriales</taxon>
        <taxon>Atopobiaceae</taxon>
        <taxon>Lancefieldella</taxon>
    </lineage>
</organism>
<comment type="caution">
    <text evidence="1">The sequence shown here is derived from an EMBL/GenBank/DDBJ whole genome shotgun (WGS) entry which is preliminary data.</text>
</comment>
<dbReference type="EMBL" id="ACFE01000002">
    <property type="protein sequence ID" value="EEE17178.1"/>
    <property type="molecule type" value="Genomic_DNA"/>
</dbReference>
<proteinExistence type="predicted"/>
<name>B9CMH3_LANR4</name>
<sequence length="39" mass="4353">MITSQNDTTPKLTGWQLYDNLCLITSQNDTAPKLLTTVI</sequence>
<dbReference type="AlphaFoldDB" id="B9CMH3"/>
<evidence type="ECO:0000313" key="2">
    <source>
        <dbReference type="Proteomes" id="UP000004070"/>
    </source>
</evidence>
<dbReference type="Proteomes" id="UP000004070">
    <property type="component" value="Unassembled WGS sequence"/>
</dbReference>
<gene>
    <name evidence="1" type="ORF">ATORI0001_1515</name>
</gene>
<accession>B9CMH3</accession>
<protein>
    <submittedName>
        <fullName evidence="1">Uncharacterized protein</fullName>
    </submittedName>
</protein>